<accession>A0AAC9K9W6</accession>
<organism evidence="2 3">
    <name type="scientific">Granulibacter bethesdensis</name>
    <dbReference type="NCBI Taxonomy" id="364410"/>
    <lineage>
        <taxon>Bacteria</taxon>
        <taxon>Pseudomonadati</taxon>
        <taxon>Pseudomonadota</taxon>
        <taxon>Alphaproteobacteria</taxon>
        <taxon>Acetobacterales</taxon>
        <taxon>Acetobacteraceae</taxon>
        <taxon>Granulibacter</taxon>
    </lineage>
</organism>
<dbReference type="AlphaFoldDB" id="A0AAC9K9W6"/>
<proteinExistence type="predicted"/>
<evidence type="ECO:0000313" key="3">
    <source>
        <dbReference type="Proteomes" id="UP000182373"/>
    </source>
</evidence>
<feature type="region of interest" description="Disordered" evidence="1">
    <location>
        <begin position="74"/>
        <end position="144"/>
    </location>
</feature>
<dbReference type="EMBL" id="CP018191">
    <property type="protein sequence ID" value="APH54372.1"/>
    <property type="molecule type" value="Genomic_DNA"/>
</dbReference>
<evidence type="ECO:0000256" key="1">
    <source>
        <dbReference type="SAM" id="MobiDB-lite"/>
    </source>
</evidence>
<feature type="compositionally biased region" description="Polar residues" evidence="1">
    <location>
        <begin position="114"/>
        <end position="127"/>
    </location>
</feature>
<sequence length="144" mass="15184">MGGGGSMAGKIDAVEATARIEAALDRLANATRVQSSPPPGPDPRLEDLAARIDYLVTQLREVLAEDRSAALPDLEKTLLPGEAAPHEGPNEFPDSAEEGNMAAPPSPESASPPQTYDGSYHSVSYGTPTEEGANFTPPHYNSWQ</sequence>
<dbReference type="Proteomes" id="UP000182373">
    <property type="component" value="Chromosome"/>
</dbReference>
<protein>
    <submittedName>
        <fullName evidence="2">Uncharacterized protein</fullName>
    </submittedName>
</protein>
<reference evidence="3" key="1">
    <citation type="submission" date="2016-11" db="EMBL/GenBank/DDBJ databases">
        <title>Comparative genomic and phenotypic analysis of Granulibacter bethesdensis clinical isolates from patients with chronic granulomatous disease.</title>
        <authorList>
            <person name="Zarember K.A."/>
            <person name="Porcella S.F."/>
            <person name="Chu J."/>
            <person name="Ding L."/>
            <person name="Dahlstrom E."/>
            <person name="Barbian K."/>
            <person name="Martens C."/>
            <person name="Sykora L."/>
            <person name="Kramer S."/>
            <person name="Pettinato A.M."/>
            <person name="Hong H."/>
            <person name="Wald G."/>
            <person name="Berg L.J."/>
            <person name="Rogge L.S."/>
            <person name="Greenberg D.E."/>
            <person name="Falcone E.L."/>
            <person name="Neves J.F."/>
            <person name="Simoes M.J."/>
            <person name="Casal M."/>
            <person name="Rodriguez-Lopez F.C."/>
            <person name="Zelazny A."/>
            <person name="Gallin J.I."/>
            <person name="Holland S.M."/>
        </authorList>
    </citation>
    <scope>NUCLEOTIDE SEQUENCE [LARGE SCALE GENOMIC DNA]</scope>
    <source>
        <strain evidence="3">NIH9.1</strain>
    </source>
</reference>
<gene>
    <name evidence="2" type="ORF">GbCGDNIH9_1092</name>
</gene>
<name>A0AAC9K9W6_9PROT</name>
<evidence type="ECO:0000313" key="2">
    <source>
        <dbReference type="EMBL" id="APH54372.1"/>
    </source>
</evidence>